<feature type="domain" description="Histidine kinase/HSP90-like ATPase" evidence="1">
    <location>
        <begin position="15"/>
        <end position="126"/>
    </location>
</feature>
<dbReference type="EMBL" id="MAYT01000030">
    <property type="protein sequence ID" value="OCA81955.1"/>
    <property type="molecule type" value="Genomic_DNA"/>
</dbReference>
<dbReference type="Proteomes" id="UP000092578">
    <property type="component" value="Unassembled WGS sequence"/>
</dbReference>
<dbReference type="CDD" id="cd16936">
    <property type="entry name" value="HATPase_RsbW-like"/>
    <property type="match status" value="1"/>
</dbReference>
<organism evidence="2 3">
    <name type="scientific">Pseudobacillus wudalianchiensis</name>
    <dbReference type="NCBI Taxonomy" id="1743143"/>
    <lineage>
        <taxon>Bacteria</taxon>
        <taxon>Bacillati</taxon>
        <taxon>Bacillota</taxon>
        <taxon>Bacilli</taxon>
        <taxon>Bacillales</taxon>
        <taxon>Bacillaceae</taxon>
        <taxon>Pseudobacillus</taxon>
    </lineage>
</organism>
<keyword evidence="3" id="KW-1185">Reference proteome</keyword>
<dbReference type="InterPro" id="IPR036890">
    <property type="entry name" value="HATPase_C_sf"/>
</dbReference>
<evidence type="ECO:0000313" key="3">
    <source>
        <dbReference type="Proteomes" id="UP000092578"/>
    </source>
</evidence>
<sequence>MIVKFISKRIKTKEDIFSAMTVTEELANEQEFSIHDVIKMRLATEEACTNSYEYCRAKGMSYFLIKWSATPSLIEITVRQKGKASFPLIEQADVNTGLRGRGIALMVHLMDKVEIRRRKNCVELYMNKWKGE</sequence>
<protein>
    <recommendedName>
        <fullName evidence="1">Histidine kinase/HSP90-like ATPase domain-containing protein</fullName>
    </recommendedName>
</protein>
<proteinExistence type="predicted"/>
<comment type="caution">
    <text evidence="2">The sequence shown here is derived from an EMBL/GenBank/DDBJ whole genome shotgun (WGS) entry which is preliminary data.</text>
</comment>
<reference evidence="3" key="1">
    <citation type="submission" date="2016-05" db="EMBL/GenBank/DDBJ databases">
        <authorList>
            <person name="Liu B."/>
            <person name="Wang J."/>
            <person name="Zhu Y."/>
            <person name="Liu G."/>
            <person name="Chen Q."/>
            <person name="Chen Z."/>
            <person name="Lan J."/>
            <person name="Che J."/>
            <person name="Ge C."/>
            <person name="Shi H."/>
            <person name="Pan Z."/>
            <person name="Liu X."/>
        </authorList>
    </citation>
    <scope>NUCLEOTIDE SEQUENCE [LARGE SCALE GENOMIC DNA]</scope>
    <source>
        <strain evidence="3">FJAT-27215</strain>
    </source>
</reference>
<gene>
    <name evidence="2" type="ORF">A8F95_14665</name>
</gene>
<name>A0A1B9ADN7_9BACI</name>
<evidence type="ECO:0000313" key="2">
    <source>
        <dbReference type="EMBL" id="OCA81955.1"/>
    </source>
</evidence>
<evidence type="ECO:0000259" key="1">
    <source>
        <dbReference type="Pfam" id="PF13581"/>
    </source>
</evidence>
<dbReference type="Pfam" id="PF13581">
    <property type="entry name" value="HATPase_c_2"/>
    <property type="match status" value="1"/>
</dbReference>
<dbReference type="InterPro" id="IPR003594">
    <property type="entry name" value="HATPase_dom"/>
</dbReference>
<dbReference type="Gene3D" id="3.30.565.10">
    <property type="entry name" value="Histidine kinase-like ATPase, C-terminal domain"/>
    <property type="match status" value="1"/>
</dbReference>
<dbReference type="AlphaFoldDB" id="A0A1B9ADN7"/>
<accession>A0A1B9ADN7</accession>